<evidence type="ECO:0000259" key="2">
    <source>
        <dbReference type="Pfam" id="PF00903"/>
    </source>
</evidence>
<reference evidence="3 4" key="1">
    <citation type="journal article" date="2017" name="Nat. Microbiol.">
        <title>Natural product diversity associated with the nematode symbionts Photorhabdus and Xenorhabdus.</title>
        <authorList>
            <person name="Tobias N.J."/>
            <person name="Wolff H."/>
            <person name="Djahanschiri B."/>
            <person name="Grundmann F."/>
            <person name="Kronenwerth M."/>
            <person name="Shi Y.M."/>
            <person name="Simonyi S."/>
            <person name="Grun P."/>
            <person name="Shapiro-Ilan D."/>
            <person name="Pidot S.J."/>
            <person name="Stinear T.P."/>
            <person name="Ebersberger I."/>
            <person name="Bode H.B."/>
        </authorList>
    </citation>
    <scope>NUCLEOTIDE SEQUENCE [LARGE SCALE GENOMIC DNA]</scope>
    <source>
        <strain evidence="3 4">DSM 17904</strain>
    </source>
</reference>
<feature type="domain" description="Glyoxalase/fosfomycin resistance/dioxygenase" evidence="2">
    <location>
        <begin position="14"/>
        <end position="109"/>
    </location>
</feature>
<proteinExistence type="predicted"/>
<dbReference type="Gene3D" id="3.10.180.10">
    <property type="entry name" value="2,3-Dihydroxybiphenyl 1,2-Dioxygenase, domain 1"/>
    <property type="match status" value="1"/>
</dbReference>
<dbReference type="InterPro" id="IPR029068">
    <property type="entry name" value="Glyas_Bleomycin-R_OHBP_Dase"/>
</dbReference>
<dbReference type="AlphaFoldDB" id="A0A2D0KNV2"/>
<comment type="caution">
    <text evidence="3">The sequence shown here is derived from an EMBL/GenBank/DDBJ whole genome shotgun (WGS) entry which is preliminary data.</text>
</comment>
<dbReference type="GO" id="GO:0046677">
    <property type="term" value="P:response to antibiotic"/>
    <property type="evidence" value="ECO:0007669"/>
    <property type="project" value="UniProtKB-KW"/>
</dbReference>
<keyword evidence="4" id="KW-1185">Reference proteome</keyword>
<gene>
    <name evidence="3" type="ORF">Xsto_02257</name>
</gene>
<evidence type="ECO:0000313" key="4">
    <source>
        <dbReference type="Proteomes" id="UP000222366"/>
    </source>
</evidence>
<keyword evidence="1" id="KW-0046">Antibiotic resistance</keyword>
<dbReference type="CDD" id="cd08349">
    <property type="entry name" value="BLMA_like"/>
    <property type="match status" value="1"/>
</dbReference>
<dbReference type="RefSeq" id="WP_099125095.1">
    <property type="nucleotide sequence ID" value="NZ_CAWNRH010000092.1"/>
</dbReference>
<protein>
    <submittedName>
        <fullName evidence="3">Bleomycin resistance protein</fullName>
    </submittedName>
</protein>
<evidence type="ECO:0000313" key="3">
    <source>
        <dbReference type="EMBL" id="PHM65109.1"/>
    </source>
</evidence>
<dbReference type="InterPro" id="IPR004360">
    <property type="entry name" value="Glyas_Fos-R_dOase_dom"/>
</dbReference>
<dbReference type="SUPFAM" id="SSF54593">
    <property type="entry name" value="Glyoxalase/Bleomycin resistance protein/Dihydroxybiphenyl dioxygenase"/>
    <property type="match status" value="1"/>
</dbReference>
<dbReference type="Proteomes" id="UP000222366">
    <property type="component" value="Unassembled WGS sequence"/>
</dbReference>
<evidence type="ECO:0000256" key="1">
    <source>
        <dbReference type="ARBA" id="ARBA00023251"/>
    </source>
</evidence>
<organism evidence="3 4">
    <name type="scientific">Xenorhabdus stockiae</name>
    <dbReference type="NCBI Taxonomy" id="351614"/>
    <lineage>
        <taxon>Bacteria</taxon>
        <taxon>Pseudomonadati</taxon>
        <taxon>Pseudomonadota</taxon>
        <taxon>Gammaproteobacteria</taxon>
        <taxon>Enterobacterales</taxon>
        <taxon>Morganellaceae</taxon>
        <taxon>Xenorhabdus</taxon>
    </lineage>
</organism>
<dbReference type="Pfam" id="PF00903">
    <property type="entry name" value="Glyoxalase"/>
    <property type="match status" value="1"/>
</dbReference>
<name>A0A2D0KNV2_9GAMM</name>
<dbReference type="InterPro" id="IPR000335">
    <property type="entry name" value="Bleomycin-R"/>
</dbReference>
<accession>A0A2D0KNV2</accession>
<dbReference type="EMBL" id="NJAJ01000019">
    <property type="protein sequence ID" value="PHM65109.1"/>
    <property type="molecule type" value="Genomic_DNA"/>
</dbReference>
<sequence length="115" mass="13136">MSSWESVPVLAALNMDEMIQFYTARLGFTCDSQFGEQYGIVSRGDTELHFWSCDDKYIAENTSCYIYVENIQEVFDELNGKVEISDIKETSWGGLEMYLYDPSGNLLKFGQIPSN</sequence>